<name>A0A9P7E5S3_9AGAM</name>
<evidence type="ECO:0000256" key="6">
    <source>
        <dbReference type="SAM" id="MobiDB-lite"/>
    </source>
</evidence>
<dbReference type="RefSeq" id="XP_041190229.1">
    <property type="nucleotide sequence ID" value="XM_041333185.1"/>
</dbReference>
<dbReference type="GO" id="GO:0000981">
    <property type="term" value="F:DNA-binding transcription factor activity, RNA polymerase II-specific"/>
    <property type="evidence" value="ECO:0007669"/>
    <property type="project" value="TreeGrafter"/>
</dbReference>
<comment type="caution">
    <text evidence="8">The sequence shown here is derived from an EMBL/GenBank/DDBJ whole genome shotgun (WGS) entry which is preliminary data.</text>
</comment>
<keyword evidence="4" id="KW-0862">Zinc</keyword>
<dbReference type="GO" id="GO:0031519">
    <property type="term" value="C:PcG protein complex"/>
    <property type="evidence" value="ECO:0007669"/>
    <property type="project" value="TreeGrafter"/>
</dbReference>
<reference evidence="8" key="1">
    <citation type="journal article" date="2020" name="New Phytol.">
        <title>Comparative genomics reveals dynamic genome evolution in host specialist ectomycorrhizal fungi.</title>
        <authorList>
            <person name="Lofgren L.A."/>
            <person name="Nguyen N.H."/>
            <person name="Vilgalys R."/>
            <person name="Ruytinx J."/>
            <person name="Liao H.L."/>
            <person name="Branco S."/>
            <person name="Kuo A."/>
            <person name="LaButti K."/>
            <person name="Lipzen A."/>
            <person name="Andreopoulos W."/>
            <person name="Pangilinan J."/>
            <person name="Riley R."/>
            <person name="Hundley H."/>
            <person name="Na H."/>
            <person name="Barry K."/>
            <person name="Grigoriev I.V."/>
            <person name="Stajich J.E."/>
            <person name="Kennedy P.G."/>
        </authorList>
    </citation>
    <scope>NUCLEOTIDE SEQUENCE</scope>
    <source>
        <strain evidence="8">MN1</strain>
    </source>
</reference>
<dbReference type="Proteomes" id="UP000807769">
    <property type="component" value="Unassembled WGS sequence"/>
</dbReference>
<keyword evidence="9" id="KW-1185">Reference proteome</keyword>
<dbReference type="PANTHER" id="PTHR14003">
    <property type="entry name" value="TRANSCRIPTIONAL REPRESSOR PROTEIN YY"/>
    <property type="match status" value="1"/>
</dbReference>
<evidence type="ECO:0000313" key="9">
    <source>
        <dbReference type="Proteomes" id="UP000807769"/>
    </source>
</evidence>
<dbReference type="GO" id="GO:0005667">
    <property type="term" value="C:transcription regulator complex"/>
    <property type="evidence" value="ECO:0007669"/>
    <property type="project" value="TreeGrafter"/>
</dbReference>
<dbReference type="GO" id="GO:0008270">
    <property type="term" value="F:zinc ion binding"/>
    <property type="evidence" value="ECO:0007669"/>
    <property type="project" value="UniProtKB-KW"/>
</dbReference>
<accession>A0A9P7E5S3</accession>
<dbReference type="GO" id="GO:0000978">
    <property type="term" value="F:RNA polymerase II cis-regulatory region sequence-specific DNA binding"/>
    <property type="evidence" value="ECO:0007669"/>
    <property type="project" value="TreeGrafter"/>
</dbReference>
<gene>
    <name evidence="8" type="ORF">BJ212DRAFT_1301830</name>
</gene>
<evidence type="ECO:0000313" key="8">
    <source>
        <dbReference type="EMBL" id="KAG1811808.1"/>
    </source>
</evidence>
<feature type="compositionally biased region" description="Polar residues" evidence="6">
    <location>
        <begin position="118"/>
        <end position="134"/>
    </location>
</feature>
<feature type="compositionally biased region" description="Polar residues" evidence="6">
    <location>
        <begin position="100"/>
        <end position="109"/>
    </location>
</feature>
<protein>
    <recommendedName>
        <fullName evidence="7">C2H2-type domain-containing protein</fullName>
    </recommendedName>
</protein>
<sequence length="187" mass="20971">MSKFYVCSAGCNQTFTRFPDMKKHEATHSAKGYLCTWPGCDFATMLKASYDIHSAKHAGEQRHICPHDGCDFKTHNPSLLTCHRKKKHGYVPLPRGRGATSATESQPPAQHNPPTQPLPSGTSYQYQPPPINNQSLGVLYGSADTTDEYTMYTGPARAQNGWTEGCMCPELMQRRPSEFPGYEYRRH</sequence>
<evidence type="ECO:0000256" key="1">
    <source>
        <dbReference type="ARBA" id="ARBA00022723"/>
    </source>
</evidence>
<dbReference type="GO" id="GO:0000785">
    <property type="term" value="C:chromatin"/>
    <property type="evidence" value="ECO:0007669"/>
    <property type="project" value="TreeGrafter"/>
</dbReference>
<dbReference type="AlphaFoldDB" id="A0A9P7E5S3"/>
<evidence type="ECO:0000256" key="2">
    <source>
        <dbReference type="ARBA" id="ARBA00022737"/>
    </source>
</evidence>
<evidence type="ECO:0000256" key="3">
    <source>
        <dbReference type="ARBA" id="ARBA00022771"/>
    </source>
</evidence>
<dbReference type="Gene3D" id="3.30.160.60">
    <property type="entry name" value="Classic Zinc Finger"/>
    <property type="match status" value="1"/>
</dbReference>
<dbReference type="PANTHER" id="PTHR14003:SF19">
    <property type="entry name" value="YY2 TRANSCRIPTION FACTOR"/>
    <property type="match status" value="1"/>
</dbReference>
<dbReference type="InterPro" id="IPR013087">
    <property type="entry name" value="Znf_C2H2_type"/>
</dbReference>
<dbReference type="PROSITE" id="PS00028">
    <property type="entry name" value="ZINC_FINGER_C2H2_1"/>
    <property type="match status" value="1"/>
</dbReference>
<dbReference type="OrthoDB" id="654211at2759"/>
<evidence type="ECO:0000256" key="4">
    <source>
        <dbReference type="ARBA" id="ARBA00022833"/>
    </source>
</evidence>
<evidence type="ECO:0000259" key="7">
    <source>
        <dbReference type="PROSITE" id="PS50157"/>
    </source>
</evidence>
<evidence type="ECO:0000256" key="5">
    <source>
        <dbReference type="PROSITE-ProRule" id="PRU00042"/>
    </source>
</evidence>
<keyword evidence="1" id="KW-0479">Metal-binding</keyword>
<dbReference type="SMART" id="SM00355">
    <property type="entry name" value="ZnF_C2H2"/>
    <property type="match status" value="3"/>
</dbReference>
<keyword evidence="3 5" id="KW-0863">Zinc-finger</keyword>
<dbReference type="EMBL" id="JABBWG010000028">
    <property type="protein sequence ID" value="KAG1811808.1"/>
    <property type="molecule type" value="Genomic_DNA"/>
</dbReference>
<proteinExistence type="predicted"/>
<feature type="domain" description="C2H2-type" evidence="7">
    <location>
        <begin position="5"/>
        <end position="33"/>
    </location>
</feature>
<dbReference type="GeneID" id="64627202"/>
<feature type="region of interest" description="Disordered" evidence="6">
    <location>
        <begin position="91"/>
        <end position="134"/>
    </location>
</feature>
<keyword evidence="2" id="KW-0677">Repeat</keyword>
<dbReference type="PROSITE" id="PS50157">
    <property type="entry name" value="ZINC_FINGER_C2H2_2"/>
    <property type="match status" value="1"/>
</dbReference>
<organism evidence="8 9">
    <name type="scientific">Suillus subaureus</name>
    <dbReference type="NCBI Taxonomy" id="48587"/>
    <lineage>
        <taxon>Eukaryota</taxon>
        <taxon>Fungi</taxon>
        <taxon>Dikarya</taxon>
        <taxon>Basidiomycota</taxon>
        <taxon>Agaricomycotina</taxon>
        <taxon>Agaricomycetes</taxon>
        <taxon>Agaricomycetidae</taxon>
        <taxon>Boletales</taxon>
        <taxon>Suillineae</taxon>
        <taxon>Suillaceae</taxon>
        <taxon>Suillus</taxon>
    </lineage>
</organism>